<dbReference type="Gene3D" id="1.20.120.450">
    <property type="entry name" value="dinb family like domain"/>
    <property type="match status" value="1"/>
</dbReference>
<dbReference type="PIRSF" id="PIRSF031551">
    <property type="entry name" value="DUF1706"/>
    <property type="match status" value="1"/>
</dbReference>
<protein>
    <recommendedName>
        <fullName evidence="3">Cytoplasmic protein</fullName>
    </recommendedName>
</protein>
<dbReference type="OrthoDB" id="9786621at2"/>
<dbReference type="PANTHER" id="PTHR40658">
    <property type="match status" value="1"/>
</dbReference>
<dbReference type="Proteomes" id="UP000231092">
    <property type="component" value="Unassembled WGS sequence"/>
</dbReference>
<dbReference type="AlphaFoldDB" id="A0A2M8Z0T1"/>
<sequence length="184" mass="21808">MTEYKDKQELIDEISKRAELFIEEFSHIREADKDKPLDGVDRTPAQMVAYQLGWLNLLLFWEELEQQGSTVITPHPDYKWNNLGGLYESFYRQYESCSLQELCTMFNETVQKVMNMTESYSDDELFQPGGRRWAASTPSNWPIWKWIHINTVAPFQSFRSKIRKWKKLSPVSLYGRAEEKQHQS</sequence>
<accession>A0A2M8Z0T1</accession>
<evidence type="ECO:0000313" key="2">
    <source>
        <dbReference type="Proteomes" id="UP000231092"/>
    </source>
</evidence>
<proteinExistence type="predicted"/>
<organism evidence="1 2">
    <name type="scientific">[Clostridium] celerecrescens 18A</name>
    <dbReference type="NCBI Taxonomy" id="1286362"/>
    <lineage>
        <taxon>Bacteria</taxon>
        <taxon>Bacillati</taxon>
        <taxon>Bacillota</taxon>
        <taxon>Clostridia</taxon>
        <taxon>Lachnospirales</taxon>
        <taxon>Lachnospiraceae</taxon>
        <taxon>Lacrimispora</taxon>
    </lineage>
</organism>
<evidence type="ECO:0008006" key="3">
    <source>
        <dbReference type="Google" id="ProtNLM"/>
    </source>
</evidence>
<dbReference type="Pfam" id="PF08020">
    <property type="entry name" value="DUF1706"/>
    <property type="match status" value="1"/>
</dbReference>
<dbReference type="PANTHER" id="PTHR40658:SF3">
    <property type="entry name" value="CLBS_DFSB FAMILY FOUR-HELIX BUNDLE PROTEIN"/>
    <property type="match status" value="1"/>
</dbReference>
<reference evidence="1 2" key="1">
    <citation type="submission" date="2017-11" db="EMBL/GenBank/DDBJ databases">
        <title>Understudied soil microbes with underappreciated capabilities: Untangling the Clostridium saccharolyticum group.</title>
        <authorList>
            <person name="Leschine S."/>
        </authorList>
    </citation>
    <scope>NUCLEOTIDE SEQUENCE [LARGE SCALE GENOMIC DNA]</scope>
    <source>
        <strain evidence="1 2">18A</strain>
    </source>
</reference>
<dbReference type="InterPro" id="IPR034660">
    <property type="entry name" value="DinB/YfiT-like"/>
</dbReference>
<dbReference type="RefSeq" id="WP_100303743.1">
    <property type="nucleotide sequence ID" value="NZ_PGET01000001.1"/>
</dbReference>
<gene>
    <name evidence="1" type="ORF">H171_0509</name>
</gene>
<dbReference type="EMBL" id="PGET01000001">
    <property type="protein sequence ID" value="PJJ27061.1"/>
    <property type="molecule type" value="Genomic_DNA"/>
</dbReference>
<dbReference type="InterPro" id="IPR012550">
    <property type="entry name" value="DUF1706"/>
</dbReference>
<name>A0A2M8Z0T1_9FIRM</name>
<evidence type="ECO:0000313" key="1">
    <source>
        <dbReference type="EMBL" id="PJJ27061.1"/>
    </source>
</evidence>
<comment type="caution">
    <text evidence="1">The sequence shown here is derived from an EMBL/GenBank/DDBJ whole genome shotgun (WGS) entry which is preliminary data.</text>
</comment>